<reference evidence="2" key="1">
    <citation type="journal article" date="2021" name="Nat. Commun.">
        <title>Genetic determinants of endophytism in the Arabidopsis root mycobiome.</title>
        <authorList>
            <person name="Mesny F."/>
            <person name="Miyauchi S."/>
            <person name="Thiergart T."/>
            <person name="Pickel B."/>
            <person name="Atanasova L."/>
            <person name="Karlsson M."/>
            <person name="Huettel B."/>
            <person name="Barry K.W."/>
            <person name="Haridas S."/>
            <person name="Chen C."/>
            <person name="Bauer D."/>
            <person name="Andreopoulos W."/>
            <person name="Pangilinan J."/>
            <person name="LaButti K."/>
            <person name="Riley R."/>
            <person name="Lipzen A."/>
            <person name="Clum A."/>
            <person name="Drula E."/>
            <person name="Henrissat B."/>
            <person name="Kohler A."/>
            <person name="Grigoriev I.V."/>
            <person name="Martin F.M."/>
            <person name="Hacquard S."/>
        </authorList>
    </citation>
    <scope>NUCLEOTIDE SEQUENCE</scope>
    <source>
        <strain evidence="2">MPI-CAGE-AT-0021</strain>
    </source>
</reference>
<dbReference type="AlphaFoldDB" id="A0A9P9F7J8"/>
<evidence type="ECO:0000313" key="3">
    <source>
        <dbReference type="Proteomes" id="UP000717696"/>
    </source>
</evidence>
<evidence type="ECO:0000256" key="1">
    <source>
        <dbReference type="SAM" id="MobiDB-lite"/>
    </source>
</evidence>
<accession>A0A9P9F7J8</accession>
<organism evidence="2 3">
    <name type="scientific">Dactylonectria estremocensis</name>
    <dbReference type="NCBI Taxonomy" id="1079267"/>
    <lineage>
        <taxon>Eukaryota</taxon>
        <taxon>Fungi</taxon>
        <taxon>Dikarya</taxon>
        <taxon>Ascomycota</taxon>
        <taxon>Pezizomycotina</taxon>
        <taxon>Sordariomycetes</taxon>
        <taxon>Hypocreomycetidae</taxon>
        <taxon>Hypocreales</taxon>
        <taxon>Nectriaceae</taxon>
        <taxon>Dactylonectria</taxon>
    </lineage>
</organism>
<comment type="caution">
    <text evidence="2">The sequence shown here is derived from an EMBL/GenBank/DDBJ whole genome shotgun (WGS) entry which is preliminary data.</text>
</comment>
<sequence>MVQVPMFPVPGSWILTISPLVLSVSSLGSLPGFLLGTAGSQVGPRPEGTTRDVPTQLISRGLHCQGVSQGPSGAHCAFTRGRMAQIVNESIINQTTPRRVRRAKCAHDTEYYDGRPGAAHGIPGGLDGGKLNARRVSTESGERRREQRRLLEGG</sequence>
<feature type="region of interest" description="Disordered" evidence="1">
    <location>
        <begin position="114"/>
        <end position="154"/>
    </location>
</feature>
<evidence type="ECO:0000313" key="2">
    <source>
        <dbReference type="EMBL" id="KAH7155045.1"/>
    </source>
</evidence>
<name>A0A9P9F7J8_9HYPO</name>
<gene>
    <name evidence="2" type="ORF">B0J13DRAFT_521209</name>
</gene>
<dbReference type="EMBL" id="JAGMUU010000004">
    <property type="protein sequence ID" value="KAH7155045.1"/>
    <property type="molecule type" value="Genomic_DNA"/>
</dbReference>
<dbReference type="Proteomes" id="UP000717696">
    <property type="component" value="Unassembled WGS sequence"/>
</dbReference>
<keyword evidence="3" id="KW-1185">Reference proteome</keyword>
<feature type="compositionally biased region" description="Basic and acidic residues" evidence="1">
    <location>
        <begin position="136"/>
        <end position="154"/>
    </location>
</feature>
<proteinExistence type="predicted"/>
<protein>
    <submittedName>
        <fullName evidence="2">Uncharacterized protein</fullName>
    </submittedName>
</protein>